<evidence type="ECO:0000256" key="2">
    <source>
        <dbReference type="ARBA" id="ARBA00022692"/>
    </source>
</evidence>
<feature type="transmembrane region" description="Helical" evidence="5">
    <location>
        <begin position="12"/>
        <end position="33"/>
    </location>
</feature>
<feature type="domain" description="Peptidase S54 rhomboid" evidence="6">
    <location>
        <begin position="62"/>
        <end position="198"/>
    </location>
</feature>
<proteinExistence type="predicted"/>
<name>A0A4R9M419_9LEPT</name>
<evidence type="ECO:0000256" key="5">
    <source>
        <dbReference type="SAM" id="Phobius"/>
    </source>
</evidence>
<reference evidence="8" key="1">
    <citation type="journal article" date="2019" name="PLoS Negl. Trop. Dis.">
        <title>Revisiting the worldwide diversity of Leptospira species in the environment.</title>
        <authorList>
            <person name="Vincent A.T."/>
            <person name="Schiettekatte O."/>
            <person name="Bourhy P."/>
            <person name="Veyrier F.J."/>
            <person name="Picardeau M."/>
        </authorList>
    </citation>
    <scope>NUCLEOTIDE SEQUENCE [LARGE SCALE GENOMIC DNA]</scope>
    <source>
        <strain evidence="8">201300427</strain>
    </source>
</reference>
<keyword evidence="9" id="KW-1185">Reference proteome</keyword>
<dbReference type="PANTHER" id="PTHR43066">
    <property type="entry name" value="RHOMBOID-RELATED PROTEIN"/>
    <property type="match status" value="1"/>
</dbReference>
<evidence type="ECO:0000256" key="4">
    <source>
        <dbReference type="ARBA" id="ARBA00023136"/>
    </source>
</evidence>
<evidence type="ECO:0000256" key="3">
    <source>
        <dbReference type="ARBA" id="ARBA00022989"/>
    </source>
</evidence>
<dbReference type="GO" id="GO:0016020">
    <property type="term" value="C:membrane"/>
    <property type="evidence" value="ECO:0007669"/>
    <property type="project" value="UniProtKB-SubCell"/>
</dbReference>
<gene>
    <name evidence="8" type="ORF">EHS15_06120</name>
</gene>
<dbReference type="InterPro" id="IPR046483">
    <property type="entry name" value="DUF6576"/>
</dbReference>
<dbReference type="GO" id="GO:0006508">
    <property type="term" value="P:proteolysis"/>
    <property type="evidence" value="ECO:0007669"/>
    <property type="project" value="UniProtKB-KW"/>
</dbReference>
<organism evidence="8 9">
    <name type="scientific">Leptospira idonii</name>
    <dbReference type="NCBI Taxonomy" id="1193500"/>
    <lineage>
        <taxon>Bacteria</taxon>
        <taxon>Pseudomonadati</taxon>
        <taxon>Spirochaetota</taxon>
        <taxon>Spirochaetia</taxon>
        <taxon>Leptospirales</taxon>
        <taxon>Leptospiraceae</taxon>
        <taxon>Leptospira</taxon>
    </lineage>
</organism>
<keyword evidence="4 5" id="KW-0472">Membrane</keyword>
<accession>A0A4R9M419</accession>
<feature type="transmembrane region" description="Helical" evidence="5">
    <location>
        <begin position="181"/>
        <end position="200"/>
    </location>
</feature>
<keyword evidence="2 5" id="KW-0812">Transmembrane</keyword>
<dbReference type="AlphaFoldDB" id="A0A4R9M419"/>
<evidence type="ECO:0000259" key="7">
    <source>
        <dbReference type="Pfam" id="PF20216"/>
    </source>
</evidence>
<keyword evidence="3 5" id="KW-1133">Transmembrane helix</keyword>
<evidence type="ECO:0000313" key="8">
    <source>
        <dbReference type="EMBL" id="TGN20019.1"/>
    </source>
</evidence>
<dbReference type="InterPro" id="IPR035952">
    <property type="entry name" value="Rhomboid-like_sf"/>
</dbReference>
<comment type="subcellular location">
    <subcellularLocation>
        <location evidence="1">Membrane</location>
        <topology evidence="1">Multi-pass membrane protein</topology>
    </subcellularLocation>
</comment>
<feature type="domain" description="DUF6576" evidence="7">
    <location>
        <begin position="232"/>
        <end position="270"/>
    </location>
</feature>
<dbReference type="PANTHER" id="PTHR43066:SF11">
    <property type="entry name" value="PEPTIDASE S54 RHOMBOID DOMAIN-CONTAINING PROTEIN"/>
    <property type="match status" value="1"/>
</dbReference>
<evidence type="ECO:0000256" key="1">
    <source>
        <dbReference type="ARBA" id="ARBA00004141"/>
    </source>
</evidence>
<evidence type="ECO:0000313" key="9">
    <source>
        <dbReference type="Proteomes" id="UP000298058"/>
    </source>
</evidence>
<dbReference type="Pfam" id="PF01694">
    <property type="entry name" value="Rhomboid"/>
    <property type="match status" value="1"/>
</dbReference>
<feature type="transmembrane region" description="Helical" evidence="5">
    <location>
        <begin position="69"/>
        <end position="89"/>
    </location>
</feature>
<sequence length="274" mass="31172">MAPRYPSYETRFGPELTTVVRALLVANGIVFVLQFLENLILKTSWIGGILALNPALVLKGFVWQVVTYSFLHVQFWNLLMNMLMLWMFGGQLEEHWGSKPFLKFYIFSNLAGALAAVIAAFFGMSPGIVVGASSAVYALLFAYALTWPNREMLFMLIFPLKAKYVAILFMLILLFSGGGAIVYTSLIGGVVSAFFLVRFYSGWKKISSGSSSWSLSRYLQKRRFLRYQQEMENRENAKDRVDKLLEKISKEGMDSLSRSEKKFLNDASQKYFNE</sequence>
<dbReference type="InterPro" id="IPR022764">
    <property type="entry name" value="Peptidase_S54_rhomboid_dom"/>
</dbReference>
<dbReference type="Pfam" id="PF20216">
    <property type="entry name" value="DUF6576"/>
    <property type="match status" value="1"/>
</dbReference>
<dbReference type="EMBL" id="RQHW01000018">
    <property type="protein sequence ID" value="TGN20019.1"/>
    <property type="molecule type" value="Genomic_DNA"/>
</dbReference>
<dbReference type="SMART" id="SM01160">
    <property type="entry name" value="DUF1751"/>
    <property type="match status" value="1"/>
</dbReference>
<keyword evidence="8" id="KW-0378">Hydrolase</keyword>
<dbReference type="SUPFAM" id="SSF144091">
    <property type="entry name" value="Rhomboid-like"/>
    <property type="match status" value="1"/>
</dbReference>
<dbReference type="OrthoDB" id="9813074at2"/>
<protein>
    <submittedName>
        <fullName evidence="8">Rhomboid family intramembrane serine protease</fullName>
    </submittedName>
</protein>
<feature type="transmembrane region" description="Helical" evidence="5">
    <location>
        <begin position="153"/>
        <end position="175"/>
    </location>
</feature>
<feature type="transmembrane region" description="Helical" evidence="5">
    <location>
        <begin position="101"/>
        <end position="122"/>
    </location>
</feature>
<dbReference type="Gene3D" id="1.20.1540.10">
    <property type="entry name" value="Rhomboid-like"/>
    <property type="match status" value="1"/>
</dbReference>
<keyword evidence="8" id="KW-0645">Protease</keyword>
<dbReference type="GO" id="GO:0004252">
    <property type="term" value="F:serine-type endopeptidase activity"/>
    <property type="evidence" value="ECO:0007669"/>
    <property type="project" value="InterPro"/>
</dbReference>
<comment type="caution">
    <text evidence="8">The sequence shown here is derived from an EMBL/GenBank/DDBJ whole genome shotgun (WGS) entry which is preliminary data.</text>
</comment>
<evidence type="ECO:0000259" key="6">
    <source>
        <dbReference type="Pfam" id="PF01694"/>
    </source>
</evidence>
<feature type="transmembrane region" description="Helical" evidence="5">
    <location>
        <begin position="128"/>
        <end position="146"/>
    </location>
</feature>
<dbReference type="Proteomes" id="UP000298058">
    <property type="component" value="Unassembled WGS sequence"/>
</dbReference>